<feature type="region of interest" description="Disordered" evidence="4">
    <location>
        <begin position="451"/>
        <end position="489"/>
    </location>
</feature>
<feature type="compositionally biased region" description="Basic and acidic residues" evidence="4">
    <location>
        <begin position="470"/>
        <end position="489"/>
    </location>
</feature>
<dbReference type="PANTHER" id="PTHR47938">
    <property type="entry name" value="RESPIRATORY COMPLEX I CHAPERONE (CIA84), PUTATIVE (AFU_ORTHOLOGUE AFUA_2G06020)-RELATED"/>
    <property type="match status" value="1"/>
</dbReference>
<feature type="repeat" description="PPR" evidence="3">
    <location>
        <begin position="209"/>
        <end position="243"/>
    </location>
</feature>
<dbReference type="PANTHER" id="PTHR47938:SF9">
    <property type="entry name" value="OS10G0422300 PROTEIN"/>
    <property type="match status" value="1"/>
</dbReference>
<dbReference type="Proteomes" id="UP001141806">
    <property type="component" value="Unassembled WGS sequence"/>
</dbReference>
<protein>
    <recommendedName>
        <fullName evidence="7">Pentatricopeptide repeat-containing protein</fullName>
    </recommendedName>
</protein>
<dbReference type="InterPro" id="IPR002885">
    <property type="entry name" value="PPR_rpt"/>
</dbReference>
<name>A0A9Q0H8B3_9MAGN</name>
<dbReference type="Gene3D" id="1.25.40.10">
    <property type="entry name" value="Tetratricopeptide repeat domain"/>
    <property type="match status" value="3"/>
</dbReference>
<keyword evidence="2" id="KW-0677">Repeat</keyword>
<accession>A0A9Q0H8B3</accession>
<reference evidence="5" key="1">
    <citation type="journal article" date="2023" name="Plant J.">
        <title>The genome of the king protea, Protea cynaroides.</title>
        <authorList>
            <person name="Chang J."/>
            <person name="Duong T.A."/>
            <person name="Schoeman C."/>
            <person name="Ma X."/>
            <person name="Roodt D."/>
            <person name="Barker N."/>
            <person name="Li Z."/>
            <person name="Van de Peer Y."/>
            <person name="Mizrachi E."/>
        </authorList>
    </citation>
    <scope>NUCLEOTIDE SEQUENCE</scope>
    <source>
        <tissue evidence="5">Young leaves</tissue>
    </source>
</reference>
<evidence type="ECO:0000256" key="2">
    <source>
        <dbReference type="ARBA" id="ARBA00022737"/>
    </source>
</evidence>
<feature type="repeat" description="PPR" evidence="3">
    <location>
        <begin position="321"/>
        <end position="355"/>
    </location>
</feature>
<proteinExistence type="inferred from homology"/>
<dbReference type="GO" id="GO:0005739">
    <property type="term" value="C:mitochondrion"/>
    <property type="evidence" value="ECO:0007669"/>
    <property type="project" value="TreeGrafter"/>
</dbReference>
<keyword evidence="6" id="KW-1185">Reference proteome</keyword>
<organism evidence="5 6">
    <name type="scientific">Protea cynaroides</name>
    <dbReference type="NCBI Taxonomy" id="273540"/>
    <lineage>
        <taxon>Eukaryota</taxon>
        <taxon>Viridiplantae</taxon>
        <taxon>Streptophyta</taxon>
        <taxon>Embryophyta</taxon>
        <taxon>Tracheophyta</taxon>
        <taxon>Spermatophyta</taxon>
        <taxon>Magnoliopsida</taxon>
        <taxon>Proteales</taxon>
        <taxon>Proteaceae</taxon>
        <taxon>Protea</taxon>
    </lineage>
</organism>
<dbReference type="NCBIfam" id="TIGR00756">
    <property type="entry name" value="PPR"/>
    <property type="match status" value="3"/>
</dbReference>
<dbReference type="PROSITE" id="PS51375">
    <property type="entry name" value="PPR"/>
    <property type="match status" value="4"/>
</dbReference>
<dbReference type="EMBL" id="JAMYWD010000009">
    <property type="protein sequence ID" value="KAJ4961717.1"/>
    <property type="molecule type" value="Genomic_DNA"/>
</dbReference>
<evidence type="ECO:0000313" key="5">
    <source>
        <dbReference type="EMBL" id="KAJ4961717.1"/>
    </source>
</evidence>
<feature type="repeat" description="PPR" evidence="3">
    <location>
        <begin position="286"/>
        <end position="320"/>
    </location>
</feature>
<gene>
    <name evidence="5" type="ORF">NE237_021627</name>
</gene>
<dbReference type="AlphaFoldDB" id="A0A9Q0H8B3"/>
<dbReference type="FunFam" id="1.25.40.10:FF:000910">
    <property type="entry name" value="Pentatricopeptide repeat-containing protein At5g14080"/>
    <property type="match status" value="1"/>
</dbReference>
<dbReference type="OrthoDB" id="1585145at2759"/>
<sequence length="489" mass="55377">MLLRLNSKLISFLLPANRAPLLWLHSTMSSAPALLSPNLQEICYIVSSGIGGLDELEASLDRSTVSITPTLVAQVIDSCKDEAPNRRLLRFFTWSRKNSNCELGDEALNHAIQVFAEKKDVTAMDILISDLRKEDRRMEAETFSLVAETLVKLGREDEALGLFKNLEKFKCSRDRITANAIVHALCAKGHARKAEGVVWHHKSKLSGVEPCIYKNLLHGWCVHGNVREARRILSEMKSLAVTPDLFCYNTLLRCLCKRNLKFNPSALVPEATNLMMEMRSNGVRPTVISFNILLSCLGRTRRVKEACRILSYMRKSGCHPDWVSYYLVVRVLYLAGRFGRGNQIVDEMIEEGLIPEPRFYHDLIGVLCGVERLNHALDLLERMKKTSIGDRGPVYDLLITKLCRGGEFERARRLWEEAMDMGIILLCSSDVLDPSITKVFTKTKRIEVGSLNDRKEPTTKTRIKKKMGKKKDNGSKNRDKEKKKNASIT</sequence>
<comment type="similarity">
    <text evidence="1">Belongs to the PPR family. P subfamily.</text>
</comment>
<evidence type="ECO:0000256" key="4">
    <source>
        <dbReference type="SAM" id="MobiDB-lite"/>
    </source>
</evidence>
<evidence type="ECO:0008006" key="7">
    <source>
        <dbReference type="Google" id="ProtNLM"/>
    </source>
</evidence>
<dbReference type="Pfam" id="PF13041">
    <property type="entry name" value="PPR_2"/>
    <property type="match status" value="2"/>
</dbReference>
<feature type="repeat" description="PPR" evidence="3">
    <location>
        <begin position="391"/>
        <end position="425"/>
    </location>
</feature>
<evidence type="ECO:0000256" key="1">
    <source>
        <dbReference type="ARBA" id="ARBA00007626"/>
    </source>
</evidence>
<dbReference type="Pfam" id="PF01535">
    <property type="entry name" value="PPR"/>
    <property type="match status" value="2"/>
</dbReference>
<evidence type="ECO:0000256" key="3">
    <source>
        <dbReference type="PROSITE-ProRule" id="PRU00708"/>
    </source>
</evidence>
<dbReference type="GO" id="GO:0003729">
    <property type="term" value="F:mRNA binding"/>
    <property type="evidence" value="ECO:0007669"/>
    <property type="project" value="TreeGrafter"/>
</dbReference>
<dbReference type="InterPro" id="IPR011990">
    <property type="entry name" value="TPR-like_helical_dom_sf"/>
</dbReference>
<evidence type="ECO:0000313" key="6">
    <source>
        <dbReference type="Proteomes" id="UP001141806"/>
    </source>
</evidence>
<comment type="caution">
    <text evidence="5">The sequence shown here is derived from an EMBL/GenBank/DDBJ whole genome shotgun (WGS) entry which is preliminary data.</text>
</comment>